<dbReference type="InterPro" id="IPR023411">
    <property type="entry name" value="RNaseA_AS"/>
</dbReference>
<reference evidence="10" key="2">
    <citation type="submission" date="2025-09" db="UniProtKB">
        <authorList>
            <consortium name="Ensembl"/>
        </authorList>
    </citation>
    <scope>IDENTIFICATION</scope>
</reference>
<dbReference type="PANTHER" id="PTHR11437">
    <property type="entry name" value="RIBONUCLEASE"/>
    <property type="match status" value="1"/>
</dbReference>
<dbReference type="SMART" id="SM00092">
    <property type="entry name" value="RNAse_Pc"/>
    <property type="match status" value="1"/>
</dbReference>
<dbReference type="GeneTree" id="ENSGT00940000157645"/>
<evidence type="ECO:0000259" key="9">
    <source>
        <dbReference type="SMART" id="SM00092"/>
    </source>
</evidence>
<evidence type="ECO:0000313" key="11">
    <source>
        <dbReference type="Proteomes" id="UP000261640"/>
    </source>
</evidence>
<name>A0A3Q3MNU2_9TELE</name>
<dbReference type="GO" id="GO:0005576">
    <property type="term" value="C:extracellular region"/>
    <property type="evidence" value="ECO:0007669"/>
    <property type="project" value="UniProtKB-SubCell"/>
</dbReference>
<keyword evidence="7" id="KW-1015">Disulfide bond</keyword>
<dbReference type="AlphaFoldDB" id="A0A3Q3MNU2"/>
<proteinExistence type="inferred from homology"/>
<protein>
    <recommendedName>
        <fullName evidence="9">Ribonuclease A-domain domain-containing protein</fullName>
    </recommendedName>
</protein>
<dbReference type="Pfam" id="PF00074">
    <property type="entry name" value="RnaseA"/>
    <property type="match status" value="1"/>
</dbReference>
<reference evidence="10" key="1">
    <citation type="submission" date="2025-08" db="UniProtKB">
        <authorList>
            <consortium name="Ensembl"/>
        </authorList>
    </citation>
    <scope>IDENTIFICATION</scope>
</reference>
<comment type="similarity">
    <text evidence="2 8">Belongs to the pancreatic ribonuclease family.</text>
</comment>
<dbReference type="GO" id="GO:0004540">
    <property type="term" value="F:RNA nuclease activity"/>
    <property type="evidence" value="ECO:0007669"/>
    <property type="project" value="TreeGrafter"/>
</dbReference>
<dbReference type="Gene3D" id="3.10.130.10">
    <property type="entry name" value="Ribonuclease A-like domain"/>
    <property type="match status" value="1"/>
</dbReference>
<evidence type="ECO:0000313" key="10">
    <source>
        <dbReference type="Ensembl" id="ENSMAMP00000026722.1"/>
    </source>
</evidence>
<dbReference type="PANTHER" id="PTHR11437:SF10">
    <property type="entry name" value="ANGIOGENIN-RELATED"/>
    <property type="match status" value="1"/>
</dbReference>
<dbReference type="STRING" id="205130.ENSMAMP00000026722"/>
<dbReference type="InterPro" id="IPR001427">
    <property type="entry name" value="RNaseA"/>
</dbReference>
<evidence type="ECO:0000256" key="7">
    <source>
        <dbReference type="ARBA" id="ARBA00023157"/>
    </source>
</evidence>
<dbReference type="GO" id="GO:0016787">
    <property type="term" value="F:hydrolase activity"/>
    <property type="evidence" value="ECO:0007669"/>
    <property type="project" value="UniProtKB-KW"/>
</dbReference>
<dbReference type="PROSITE" id="PS00127">
    <property type="entry name" value="RNASE_PANCREATIC"/>
    <property type="match status" value="1"/>
</dbReference>
<keyword evidence="11" id="KW-1185">Reference proteome</keyword>
<dbReference type="GO" id="GO:0050830">
    <property type="term" value="P:defense response to Gram-positive bacterium"/>
    <property type="evidence" value="ECO:0007669"/>
    <property type="project" value="TreeGrafter"/>
</dbReference>
<organism evidence="10 11">
    <name type="scientific">Mastacembelus armatus</name>
    <name type="common">zig-zag eel</name>
    <dbReference type="NCBI Taxonomy" id="205130"/>
    <lineage>
        <taxon>Eukaryota</taxon>
        <taxon>Metazoa</taxon>
        <taxon>Chordata</taxon>
        <taxon>Craniata</taxon>
        <taxon>Vertebrata</taxon>
        <taxon>Euteleostomi</taxon>
        <taxon>Actinopterygii</taxon>
        <taxon>Neopterygii</taxon>
        <taxon>Teleostei</taxon>
        <taxon>Neoteleostei</taxon>
        <taxon>Acanthomorphata</taxon>
        <taxon>Anabantaria</taxon>
        <taxon>Synbranchiformes</taxon>
        <taxon>Mastacembelidae</taxon>
        <taxon>Mastacembelus</taxon>
    </lineage>
</organism>
<dbReference type="GO" id="GO:0003676">
    <property type="term" value="F:nucleic acid binding"/>
    <property type="evidence" value="ECO:0007669"/>
    <property type="project" value="InterPro"/>
</dbReference>
<keyword evidence="6 8" id="KW-0378">Hydrolase</keyword>
<dbReference type="FunCoup" id="A0A3Q3MNU2">
    <property type="interactions" value="1064"/>
</dbReference>
<evidence type="ECO:0000256" key="6">
    <source>
        <dbReference type="ARBA" id="ARBA00022801"/>
    </source>
</evidence>
<dbReference type="SUPFAM" id="SSF54076">
    <property type="entry name" value="RNase A-like"/>
    <property type="match status" value="1"/>
</dbReference>
<dbReference type="InterPro" id="IPR023412">
    <property type="entry name" value="RNaseA_domain"/>
</dbReference>
<evidence type="ECO:0000256" key="3">
    <source>
        <dbReference type="ARBA" id="ARBA00022525"/>
    </source>
</evidence>
<dbReference type="GO" id="GO:0050829">
    <property type="term" value="P:defense response to Gram-negative bacterium"/>
    <property type="evidence" value="ECO:0007669"/>
    <property type="project" value="TreeGrafter"/>
</dbReference>
<evidence type="ECO:0000256" key="8">
    <source>
        <dbReference type="RuleBase" id="RU000651"/>
    </source>
</evidence>
<evidence type="ECO:0000256" key="5">
    <source>
        <dbReference type="ARBA" id="ARBA00022759"/>
    </source>
</evidence>
<evidence type="ECO:0000256" key="2">
    <source>
        <dbReference type="ARBA" id="ARBA00005600"/>
    </source>
</evidence>
<feature type="domain" description="Ribonuclease A-domain" evidence="9">
    <location>
        <begin position="2"/>
        <end position="119"/>
    </location>
</feature>
<accession>A0A3Q3MNU2</accession>
<dbReference type="InterPro" id="IPR036816">
    <property type="entry name" value="RNaseA-like_dom_sf"/>
</dbReference>
<dbReference type="InParanoid" id="A0A3Q3MNU2"/>
<evidence type="ECO:0000256" key="1">
    <source>
        <dbReference type="ARBA" id="ARBA00004613"/>
    </source>
</evidence>
<keyword evidence="4 8" id="KW-0540">Nuclease</keyword>
<keyword evidence="3" id="KW-0964">Secreted</keyword>
<keyword evidence="5 8" id="KW-0255">Endonuclease</keyword>
<comment type="subcellular location">
    <subcellularLocation>
        <location evidence="1">Secreted</location>
    </subcellularLocation>
</comment>
<dbReference type="GO" id="GO:0001525">
    <property type="term" value="P:angiogenesis"/>
    <property type="evidence" value="ECO:0007669"/>
    <property type="project" value="TreeGrafter"/>
</dbReference>
<sequence>MHFFRYRKFINQHLIGQMSSNRCDTVIQQRGITETNSNMCKGRNTFILASTNVVTPICGRAGTPHGDMTRSTTPFHIIVCTLKNQGARRPHCQYRGQAHTAYVIIKCEQGHPVHFDGDIMYVN</sequence>
<dbReference type="Ensembl" id="ENSMAMT00000027410.2">
    <property type="protein sequence ID" value="ENSMAMP00000026722.1"/>
    <property type="gene ID" value="ENSMAMG00000017967.2"/>
</dbReference>
<dbReference type="GO" id="GO:0004519">
    <property type="term" value="F:endonuclease activity"/>
    <property type="evidence" value="ECO:0007669"/>
    <property type="project" value="UniProtKB-KW"/>
</dbReference>
<dbReference type="Proteomes" id="UP000261640">
    <property type="component" value="Unplaced"/>
</dbReference>
<evidence type="ECO:0000256" key="4">
    <source>
        <dbReference type="ARBA" id="ARBA00022722"/>
    </source>
</evidence>